<comment type="caution">
    <text evidence="1">The sequence shown here is derived from an EMBL/GenBank/DDBJ whole genome shotgun (WGS) entry which is preliminary data.</text>
</comment>
<reference evidence="1" key="2">
    <citation type="journal article" date="2022" name="New Phytol.">
        <title>Evolutionary transition to the ectomycorrhizal habit in the genomes of a hyperdiverse lineage of mushroom-forming fungi.</title>
        <authorList>
            <person name="Looney B."/>
            <person name="Miyauchi S."/>
            <person name="Morin E."/>
            <person name="Drula E."/>
            <person name="Courty P.E."/>
            <person name="Kohler A."/>
            <person name="Kuo A."/>
            <person name="LaButti K."/>
            <person name="Pangilinan J."/>
            <person name="Lipzen A."/>
            <person name="Riley R."/>
            <person name="Andreopoulos W."/>
            <person name="He G."/>
            <person name="Johnson J."/>
            <person name="Nolan M."/>
            <person name="Tritt A."/>
            <person name="Barry K.W."/>
            <person name="Grigoriev I.V."/>
            <person name="Nagy L.G."/>
            <person name="Hibbett D."/>
            <person name="Henrissat B."/>
            <person name="Matheny P.B."/>
            <person name="Labbe J."/>
            <person name="Martin F.M."/>
        </authorList>
    </citation>
    <scope>NUCLEOTIDE SEQUENCE</scope>
    <source>
        <strain evidence="1">FP105234-sp</strain>
    </source>
</reference>
<name>A0ACB8RKS4_9AGAM</name>
<protein>
    <submittedName>
        <fullName evidence="1">Uncharacterized protein</fullName>
    </submittedName>
</protein>
<reference evidence="1" key="1">
    <citation type="submission" date="2021-02" db="EMBL/GenBank/DDBJ databases">
        <authorList>
            <consortium name="DOE Joint Genome Institute"/>
            <person name="Ahrendt S."/>
            <person name="Looney B.P."/>
            <person name="Miyauchi S."/>
            <person name="Morin E."/>
            <person name="Drula E."/>
            <person name="Courty P.E."/>
            <person name="Chicoki N."/>
            <person name="Fauchery L."/>
            <person name="Kohler A."/>
            <person name="Kuo A."/>
            <person name="Labutti K."/>
            <person name="Pangilinan J."/>
            <person name="Lipzen A."/>
            <person name="Riley R."/>
            <person name="Andreopoulos W."/>
            <person name="He G."/>
            <person name="Johnson J."/>
            <person name="Barry K.W."/>
            <person name="Grigoriev I.V."/>
            <person name="Nagy L."/>
            <person name="Hibbett D."/>
            <person name="Henrissat B."/>
            <person name="Matheny P.B."/>
            <person name="Labbe J."/>
            <person name="Martin F."/>
        </authorList>
    </citation>
    <scope>NUCLEOTIDE SEQUENCE</scope>
    <source>
        <strain evidence="1">FP105234-sp</strain>
    </source>
</reference>
<sequence length="465" mass="49664">MSDANSFETVDIPADVPVARLPPEILAAIFSMLSLSPILPPKGYRLGWNGALWARIGWLNVTHVCRRWRYVALQHPALWANITIPHPLGDHWADASFSRAQDAPLTILQPDDSGPFALRASDHAFIRANLARTRVLRLNSCTDPILDILCTPAPVLHALDLTFSNDPEQALPDSFLSGAPLRHLRLHVAGQLPWTSPLLSNLVSLELETKIIAHVRRAALADVLGALGRMRTLERLAVGLALDAADAHAAGTVALPQLRHLHLRADIASAHRLLAHLVLPASANMHFSVRCEASAHPATDNAALFSAMIASFDGRPPLSHIRITRSAAAAGGHVAAWRAGEARRGPALAVTLSDSGSVASAALSALASEHLEELDVYSADAGEAWLTALRNAPRLRHAAVDGPAVRAFCGALEDASFLPALSALVIAGPSSVVGAGALTDVHEACARRLQEAAPGMDVKWRWVWR</sequence>
<organism evidence="1 2">
    <name type="scientific">Auriscalpium vulgare</name>
    <dbReference type="NCBI Taxonomy" id="40419"/>
    <lineage>
        <taxon>Eukaryota</taxon>
        <taxon>Fungi</taxon>
        <taxon>Dikarya</taxon>
        <taxon>Basidiomycota</taxon>
        <taxon>Agaricomycotina</taxon>
        <taxon>Agaricomycetes</taxon>
        <taxon>Russulales</taxon>
        <taxon>Auriscalpiaceae</taxon>
        <taxon>Auriscalpium</taxon>
    </lineage>
</organism>
<evidence type="ECO:0000313" key="2">
    <source>
        <dbReference type="Proteomes" id="UP000814033"/>
    </source>
</evidence>
<evidence type="ECO:0000313" key="1">
    <source>
        <dbReference type="EMBL" id="KAI0044718.1"/>
    </source>
</evidence>
<accession>A0ACB8RKS4</accession>
<dbReference type="Proteomes" id="UP000814033">
    <property type="component" value="Unassembled WGS sequence"/>
</dbReference>
<gene>
    <name evidence="1" type="ORF">FA95DRAFT_1608295</name>
</gene>
<proteinExistence type="predicted"/>
<dbReference type="EMBL" id="MU275973">
    <property type="protein sequence ID" value="KAI0044718.1"/>
    <property type="molecule type" value="Genomic_DNA"/>
</dbReference>
<keyword evidence="2" id="KW-1185">Reference proteome</keyword>